<evidence type="ECO:0000256" key="3">
    <source>
        <dbReference type="ARBA" id="ARBA00022448"/>
    </source>
</evidence>
<keyword evidence="4" id="KW-0812">Transmembrane</keyword>
<dbReference type="Proteomes" id="UP000694553">
    <property type="component" value="Unassembled WGS sequence"/>
</dbReference>
<keyword evidence="5" id="KW-0653">Protein transport</keyword>
<evidence type="ECO:0000256" key="9">
    <source>
        <dbReference type="SAM" id="MobiDB-lite"/>
    </source>
</evidence>
<reference evidence="12" key="1">
    <citation type="submission" date="2019-10" db="EMBL/GenBank/DDBJ databases">
        <title>Corvus moneduloides (New Caledonian crow) genome, bCorMon1, primary haplotype.</title>
        <authorList>
            <person name="Rutz C."/>
            <person name="Fungtammasan C."/>
            <person name="Mountcastle J."/>
            <person name="Formenti G."/>
            <person name="Chow W."/>
            <person name="Howe K."/>
            <person name="Steele M.P."/>
            <person name="Fernandes J."/>
            <person name="Gilbert M.T.P."/>
            <person name="Fedrigo O."/>
            <person name="Jarvis E.D."/>
            <person name="Gemmell N."/>
        </authorList>
    </citation>
    <scope>NUCLEOTIDE SEQUENCE [LARGE SCALE GENOMIC DNA]</scope>
</reference>
<evidence type="ECO:0000256" key="2">
    <source>
        <dbReference type="ARBA" id="ARBA00009063"/>
    </source>
</evidence>
<accession>A0A8C3GWJ0</accession>
<evidence type="ECO:0000256" key="6">
    <source>
        <dbReference type="ARBA" id="ARBA00022989"/>
    </source>
</evidence>
<gene>
    <name evidence="11" type="primary">STX18</name>
</gene>
<keyword evidence="6" id="KW-1133">Transmembrane helix</keyword>
<proteinExistence type="inferred from homology"/>
<dbReference type="RefSeq" id="XP_031966415.1">
    <property type="nucleotide sequence ID" value="XM_032110524.1"/>
</dbReference>
<dbReference type="GeneID" id="116444827"/>
<dbReference type="Ensembl" id="ENSCMUT00000010459.2">
    <property type="protein sequence ID" value="ENSCMUP00000009733.2"/>
    <property type="gene ID" value="ENSCMUG00000006231.2"/>
</dbReference>
<sequence>MAVDITLLFKASVKTVKTRNKALGVAAAGDSPRDELLKRGAARSKSDFTSRAREVISHIGKLKDFLLQHRKDYINAYSHIMSEYVRMTDTERDQIDQDAQVFMRTCADAIHQLRTEAHKGVQSAQVKEHRTAVLDFIEDYLKRVCKLYSEQRAIRVKRVIDKKRLSKLEPEQSNVSKSPLSPEKSSQSPLDDSEEKLSVEEIKDRNLPDAQGNLGLWGDGKGEDELSPEEIQMFEQENQRLIGEMNNLFDEVRYNFLLLDRQWPMPVPCPSQHPVCRALAAGHLPTPTAVVWEELGQNTSTQERNCVLSHLVKNGSEGHKLSGIALVKSGRFTSSLFQVLKY</sequence>
<evidence type="ECO:0000313" key="11">
    <source>
        <dbReference type="Ensembl" id="ENSCMUP00000009733.2"/>
    </source>
</evidence>
<accession>A0A8U7M4L3</accession>
<evidence type="ECO:0000256" key="4">
    <source>
        <dbReference type="ARBA" id="ARBA00022692"/>
    </source>
</evidence>
<organism evidence="11 12">
    <name type="scientific">Corvus moneduloides</name>
    <name type="common">New Caledonian crow</name>
    <dbReference type="NCBI Taxonomy" id="1196302"/>
    <lineage>
        <taxon>Eukaryota</taxon>
        <taxon>Metazoa</taxon>
        <taxon>Chordata</taxon>
        <taxon>Craniata</taxon>
        <taxon>Vertebrata</taxon>
        <taxon>Euteleostomi</taxon>
        <taxon>Archelosauria</taxon>
        <taxon>Archosauria</taxon>
        <taxon>Dinosauria</taxon>
        <taxon>Saurischia</taxon>
        <taxon>Theropoda</taxon>
        <taxon>Coelurosauria</taxon>
        <taxon>Aves</taxon>
        <taxon>Neognathae</taxon>
        <taxon>Neoaves</taxon>
        <taxon>Telluraves</taxon>
        <taxon>Australaves</taxon>
        <taxon>Passeriformes</taxon>
        <taxon>Corvoidea</taxon>
        <taxon>Corvidae</taxon>
        <taxon>Corvus</taxon>
    </lineage>
</organism>
<dbReference type="CTD" id="53407"/>
<feature type="compositionally biased region" description="Polar residues" evidence="9">
    <location>
        <begin position="171"/>
        <end position="190"/>
    </location>
</feature>
<dbReference type="PANTHER" id="PTHR15959:SF0">
    <property type="entry name" value="SYNTAXIN-18"/>
    <property type="match status" value="1"/>
</dbReference>
<reference evidence="11" key="3">
    <citation type="submission" date="2025-09" db="UniProtKB">
        <authorList>
            <consortium name="Ensembl"/>
        </authorList>
    </citation>
    <scope>IDENTIFICATION</scope>
</reference>
<evidence type="ECO:0000256" key="5">
    <source>
        <dbReference type="ARBA" id="ARBA00022927"/>
    </source>
</evidence>
<dbReference type="GO" id="GO:0031201">
    <property type="term" value="C:SNARE complex"/>
    <property type="evidence" value="ECO:0007669"/>
    <property type="project" value="TreeGrafter"/>
</dbReference>
<dbReference type="GO" id="GO:0005783">
    <property type="term" value="C:endoplasmic reticulum"/>
    <property type="evidence" value="ECO:0007669"/>
    <property type="project" value="TreeGrafter"/>
</dbReference>
<feature type="compositionally biased region" description="Basic and acidic residues" evidence="9">
    <location>
        <begin position="195"/>
        <end position="207"/>
    </location>
</feature>
<dbReference type="OrthoDB" id="342981at2759"/>
<dbReference type="Pfam" id="PF10496">
    <property type="entry name" value="Syntaxin-18_N"/>
    <property type="match status" value="1"/>
</dbReference>
<dbReference type="GO" id="GO:0015031">
    <property type="term" value="P:protein transport"/>
    <property type="evidence" value="ECO:0007669"/>
    <property type="project" value="UniProtKB-KW"/>
</dbReference>
<evidence type="ECO:0000256" key="8">
    <source>
        <dbReference type="ARBA" id="ARBA00023136"/>
    </source>
</evidence>
<feature type="region of interest" description="Disordered" evidence="9">
    <location>
        <begin position="168"/>
        <end position="222"/>
    </location>
</feature>
<evidence type="ECO:0000256" key="1">
    <source>
        <dbReference type="ARBA" id="ARBA00004211"/>
    </source>
</evidence>
<feature type="domain" description="SNARE-complex protein Syntaxin-18 N-terminal" evidence="10">
    <location>
        <begin position="4"/>
        <end position="95"/>
    </location>
</feature>
<dbReference type="GO" id="GO:0006890">
    <property type="term" value="P:retrograde vesicle-mediated transport, Golgi to endoplasmic reticulum"/>
    <property type="evidence" value="ECO:0007669"/>
    <property type="project" value="TreeGrafter"/>
</dbReference>
<keyword evidence="12" id="KW-1185">Reference proteome</keyword>
<dbReference type="AlphaFoldDB" id="A0A8C3GWJ0"/>
<keyword evidence="3" id="KW-0813">Transport</keyword>
<reference evidence="11" key="2">
    <citation type="submission" date="2025-08" db="UniProtKB">
        <authorList>
            <consortium name="Ensembl"/>
        </authorList>
    </citation>
    <scope>IDENTIFICATION</scope>
</reference>
<evidence type="ECO:0000259" key="10">
    <source>
        <dbReference type="Pfam" id="PF10496"/>
    </source>
</evidence>
<keyword evidence="8" id="KW-0472">Membrane</keyword>
<name>A0A8C3GWJ0_CORMO</name>
<keyword evidence="7" id="KW-0175">Coiled coil</keyword>
<evidence type="ECO:0000313" key="12">
    <source>
        <dbReference type="Proteomes" id="UP000694553"/>
    </source>
</evidence>
<comment type="subcellular location">
    <subcellularLocation>
        <location evidence="1">Membrane</location>
        <topology evidence="1">Single-pass type IV membrane protein</topology>
    </subcellularLocation>
</comment>
<protein>
    <submittedName>
        <fullName evidence="11">Syntaxin 18</fullName>
    </submittedName>
</protein>
<dbReference type="PANTHER" id="PTHR15959">
    <property type="entry name" value="SYNTAXIN-18"/>
    <property type="match status" value="1"/>
</dbReference>
<dbReference type="InterPro" id="IPR019529">
    <property type="entry name" value="Syntaxin-18_N"/>
</dbReference>
<evidence type="ECO:0000256" key="7">
    <source>
        <dbReference type="ARBA" id="ARBA00023054"/>
    </source>
</evidence>
<comment type="similarity">
    <text evidence="2">Belongs to the syntaxin family.</text>
</comment>